<dbReference type="AlphaFoldDB" id="A0A1G9Z9N7"/>
<dbReference type="PANTHER" id="PTHR37299:SF1">
    <property type="entry name" value="STAGE 0 SPORULATION PROTEIN A HOMOLOG"/>
    <property type="match status" value="1"/>
</dbReference>
<evidence type="ECO:0000256" key="1">
    <source>
        <dbReference type="SAM" id="Phobius"/>
    </source>
</evidence>
<keyword evidence="1" id="KW-1133">Transmembrane helix</keyword>
<feature type="transmembrane region" description="Helical" evidence="1">
    <location>
        <begin position="16"/>
        <end position="36"/>
    </location>
</feature>
<dbReference type="RefSeq" id="WP_074609750.1">
    <property type="nucleotide sequence ID" value="NZ_FNGY01000006.1"/>
</dbReference>
<evidence type="ECO:0000313" key="4">
    <source>
        <dbReference type="Proteomes" id="UP000183200"/>
    </source>
</evidence>
<dbReference type="InterPro" id="IPR046947">
    <property type="entry name" value="LytR-like"/>
</dbReference>
<dbReference type="OrthoDB" id="2962330at2"/>
<keyword evidence="1" id="KW-0472">Membrane</keyword>
<dbReference type="PANTHER" id="PTHR37299">
    <property type="entry name" value="TRANSCRIPTIONAL REGULATOR-RELATED"/>
    <property type="match status" value="1"/>
</dbReference>
<gene>
    <name evidence="3" type="ORF">SAMN05421820_106384</name>
</gene>
<dbReference type="GO" id="GO:0000156">
    <property type="term" value="F:phosphorelay response regulator activity"/>
    <property type="evidence" value="ECO:0007669"/>
    <property type="project" value="InterPro"/>
</dbReference>
<name>A0A1G9Z9N7_9SPHI</name>
<proteinExistence type="predicted"/>
<feature type="transmembrane region" description="Helical" evidence="1">
    <location>
        <begin position="48"/>
        <end position="67"/>
    </location>
</feature>
<feature type="domain" description="HTH LytTR-type" evidence="2">
    <location>
        <begin position="161"/>
        <end position="264"/>
    </location>
</feature>
<evidence type="ECO:0000313" key="3">
    <source>
        <dbReference type="EMBL" id="SDN17531.1"/>
    </source>
</evidence>
<dbReference type="PROSITE" id="PS50930">
    <property type="entry name" value="HTH_LYTTR"/>
    <property type="match status" value="1"/>
</dbReference>
<dbReference type="Pfam" id="PF04397">
    <property type="entry name" value="LytTR"/>
    <property type="match status" value="1"/>
</dbReference>
<dbReference type="GO" id="GO:0003677">
    <property type="term" value="F:DNA binding"/>
    <property type="evidence" value="ECO:0007669"/>
    <property type="project" value="UniProtKB-KW"/>
</dbReference>
<feature type="transmembrane region" description="Helical" evidence="1">
    <location>
        <begin position="79"/>
        <end position="106"/>
    </location>
</feature>
<accession>A0A1G9Z9N7</accession>
<keyword evidence="4" id="KW-1185">Reference proteome</keyword>
<dbReference type="EMBL" id="FNGY01000006">
    <property type="protein sequence ID" value="SDN17531.1"/>
    <property type="molecule type" value="Genomic_DNA"/>
</dbReference>
<dbReference type="InterPro" id="IPR007492">
    <property type="entry name" value="LytTR_DNA-bd_dom"/>
</dbReference>
<organism evidence="3 4">
    <name type="scientific">Pedobacter steynii</name>
    <dbReference type="NCBI Taxonomy" id="430522"/>
    <lineage>
        <taxon>Bacteria</taxon>
        <taxon>Pseudomonadati</taxon>
        <taxon>Bacteroidota</taxon>
        <taxon>Sphingobacteriia</taxon>
        <taxon>Sphingobacteriales</taxon>
        <taxon>Sphingobacteriaceae</taxon>
        <taxon>Pedobacter</taxon>
    </lineage>
</organism>
<dbReference type="Proteomes" id="UP000183200">
    <property type="component" value="Unassembled WGS sequence"/>
</dbReference>
<dbReference type="SMART" id="SM00850">
    <property type="entry name" value="LytTR"/>
    <property type="match status" value="1"/>
</dbReference>
<keyword evidence="1" id="KW-0812">Transmembrane</keyword>
<keyword evidence="3" id="KW-0238">DNA-binding</keyword>
<dbReference type="Gene3D" id="2.40.50.1020">
    <property type="entry name" value="LytTr DNA-binding domain"/>
    <property type="match status" value="1"/>
</dbReference>
<evidence type="ECO:0000259" key="2">
    <source>
        <dbReference type="PROSITE" id="PS50930"/>
    </source>
</evidence>
<protein>
    <submittedName>
        <fullName evidence="3">DNA-binding response regulator, LytR/AlgR family</fullName>
    </submittedName>
</protein>
<sequence length="264" mass="30315">MQLLKIQINRKDDHSGAPLLPVLLLLILGITGFTIFQDFLHSSYHNYAFYFSESLLFKSFWLLFLPLSFLQFQLLKRSVAYVPATLIPVILHVVAFAFSVWLLSALLFTHTYGFKDLIGYTLSEDSYKYVLIYGTIPFLYARQQTVAQKQKSFPTAPVKRITIGSARNHISIAVDEILYISSAAPYIAIRIQQKSHLHAESLKSIHKKLDQQQFIRIHKSTILNMEQVSSYKSRLNGDYDVLLKNGESLRLSRNYSAKFKELMG</sequence>
<reference evidence="4" key="1">
    <citation type="submission" date="2016-10" db="EMBL/GenBank/DDBJ databases">
        <authorList>
            <person name="Varghese N."/>
            <person name="Submissions S."/>
        </authorList>
    </citation>
    <scope>NUCLEOTIDE SEQUENCE [LARGE SCALE GENOMIC DNA]</scope>
    <source>
        <strain evidence="4">DSM 19110</strain>
    </source>
</reference>